<dbReference type="InterPro" id="IPR047542">
    <property type="entry name" value="Rcat_RBR_RNF31-like"/>
</dbReference>
<dbReference type="Pfam" id="PF22191">
    <property type="entry name" value="IBR_1"/>
    <property type="match status" value="1"/>
</dbReference>
<dbReference type="InterPro" id="IPR026254">
    <property type="entry name" value="RNF31-like"/>
</dbReference>
<dbReference type="InterPro" id="IPR032065">
    <property type="entry name" value="RNF31-UBA"/>
</dbReference>
<evidence type="ECO:0000256" key="8">
    <source>
        <dbReference type="PROSITE-ProRule" id="PRU00322"/>
    </source>
</evidence>
<comment type="similarity">
    <text evidence="1">Belongs to the RBR family.</text>
</comment>
<dbReference type="GO" id="GO:0061630">
    <property type="term" value="F:ubiquitin protein ligase activity"/>
    <property type="evidence" value="ECO:0007669"/>
    <property type="project" value="TreeGrafter"/>
</dbReference>
<dbReference type="InterPro" id="IPR041031">
    <property type="entry name" value="RNF31_C"/>
</dbReference>
<dbReference type="InterPro" id="IPR047541">
    <property type="entry name" value="RNF31_RBR_mRING-HC-like"/>
</dbReference>
<dbReference type="InterPro" id="IPR057426">
    <property type="entry name" value="RNF31_UBA_3"/>
</dbReference>
<evidence type="ECO:0000313" key="13">
    <source>
        <dbReference type="EMBL" id="KAJ8339656.1"/>
    </source>
</evidence>
<name>A0A9Q1EIW7_SYNKA</name>
<dbReference type="PROSITE" id="PS50199">
    <property type="entry name" value="ZF_RANBP2_2"/>
    <property type="match status" value="3"/>
</dbReference>
<evidence type="ECO:0000256" key="4">
    <source>
        <dbReference type="ARBA" id="ARBA00022737"/>
    </source>
</evidence>
<dbReference type="GO" id="GO:0008270">
    <property type="term" value="F:zinc ion binding"/>
    <property type="evidence" value="ECO:0007669"/>
    <property type="project" value="UniProtKB-KW"/>
</dbReference>
<dbReference type="InterPro" id="IPR047540">
    <property type="entry name" value="BRcat_RBR_RNF31-like"/>
</dbReference>
<dbReference type="GO" id="GO:0036435">
    <property type="term" value="F:K48-linked polyubiquitin modification-dependent protein binding"/>
    <property type="evidence" value="ECO:0007669"/>
    <property type="project" value="TreeGrafter"/>
</dbReference>
<dbReference type="Gene3D" id="2.30.30.380">
    <property type="entry name" value="Zn-finger domain of Sec23/24"/>
    <property type="match status" value="1"/>
</dbReference>
<dbReference type="CDD" id="cd16631">
    <property type="entry name" value="mRING-HC-C4C4_RBR_HOIP"/>
    <property type="match status" value="1"/>
</dbReference>
<dbReference type="AlphaFoldDB" id="A0A9Q1EIW7"/>
<gene>
    <name evidence="13" type="ORF">SKAU_G00342890</name>
</gene>
<dbReference type="PROSITE" id="PS01358">
    <property type="entry name" value="ZF_RANBP2_1"/>
    <property type="match status" value="3"/>
</dbReference>
<evidence type="ECO:0000256" key="1">
    <source>
        <dbReference type="ARBA" id="ARBA00008278"/>
    </source>
</evidence>
<evidence type="ECO:0000259" key="11">
    <source>
        <dbReference type="PROSITE" id="PS50199"/>
    </source>
</evidence>
<dbReference type="GO" id="GO:0070530">
    <property type="term" value="F:K63-linked polyubiquitin modification-dependent protein binding"/>
    <property type="evidence" value="ECO:0007669"/>
    <property type="project" value="TreeGrafter"/>
</dbReference>
<comment type="caution">
    <text evidence="13">The sequence shown here is derived from an EMBL/GenBank/DDBJ whole genome shotgun (WGS) entry which is preliminary data.</text>
</comment>
<keyword evidence="5 8" id="KW-0863">Zinc-finger</keyword>
<dbReference type="Proteomes" id="UP001152622">
    <property type="component" value="Chromosome 16"/>
</dbReference>
<feature type="region of interest" description="Disordered" evidence="9">
    <location>
        <begin position="1"/>
        <end position="25"/>
    </location>
</feature>
<evidence type="ECO:0008006" key="15">
    <source>
        <dbReference type="Google" id="ProtNLM"/>
    </source>
</evidence>
<keyword evidence="6" id="KW-0833">Ubl conjugation pathway</keyword>
<feature type="domain" description="RING-type" evidence="10">
    <location>
        <begin position="526"/>
        <end position="575"/>
    </location>
</feature>
<dbReference type="SMART" id="SM00165">
    <property type="entry name" value="UBA"/>
    <property type="match status" value="1"/>
</dbReference>
<dbReference type="SMART" id="SM00547">
    <property type="entry name" value="ZnF_RBZ"/>
    <property type="match status" value="3"/>
</dbReference>
<organism evidence="13 14">
    <name type="scientific">Synaphobranchus kaupii</name>
    <name type="common">Kaup's arrowtooth eel</name>
    <dbReference type="NCBI Taxonomy" id="118154"/>
    <lineage>
        <taxon>Eukaryota</taxon>
        <taxon>Metazoa</taxon>
        <taxon>Chordata</taxon>
        <taxon>Craniata</taxon>
        <taxon>Vertebrata</taxon>
        <taxon>Euteleostomi</taxon>
        <taxon>Actinopterygii</taxon>
        <taxon>Neopterygii</taxon>
        <taxon>Teleostei</taxon>
        <taxon>Anguilliformes</taxon>
        <taxon>Synaphobranchidae</taxon>
        <taxon>Synaphobranchus</taxon>
    </lineage>
</organism>
<dbReference type="SUPFAM" id="SSF90209">
    <property type="entry name" value="Ran binding protein zinc finger-like"/>
    <property type="match status" value="1"/>
</dbReference>
<keyword evidence="2" id="KW-0808">Transferase</keyword>
<protein>
    <recommendedName>
        <fullName evidence="15">RBR-type E3 ubiquitin transferase</fullName>
    </recommendedName>
</protein>
<evidence type="ECO:0000256" key="6">
    <source>
        <dbReference type="ARBA" id="ARBA00022786"/>
    </source>
</evidence>
<dbReference type="InterPro" id="IPR013083">
    <property type="entry name" value="Znf_RING/FYVE/PHD"/>
</dbReference>
<dbReference type="InterPro" id="IPR015940">
    <property type="entry name" value="UBA"/>
</dbReference>
<evidence type="ECO:0000256" key="9">
    <source>
        <dbReference type="SAM" id="MobiDB-lite"/>
    </source>
</evidence>
<dbReference type="SMART" id="SM00647">
    <property type="entry name" value="IBR"/>
    <property type="match status" value="2"/>
</dbReference>
<keyword evidence="3" id="KW-0479">Metal-binding</keyword>
<keyword evidence="4" id="KW-0677">Repeat</keyword>
<sequence>MTPPPPKPVQSPGVTPSSPPPAAQTEEGCKLCGSSPSLSCPPCGSVFCETCDEIFHRHPERNNHAREKMQALKPDNCTICGYCALDLAYCPKCDQRSCLKCDDLYHSHPDRKDHQRIQTGLATPQNPIRRTLSSWECASCTTVNEVKEVLCTTCERPRLVSAAPTVPEESPQPVSIAEWQCQSCTAKNSGSSVLCSVCERHRLATHPPAEPKEPVPGLVPSPGKQWTCQHCTYVNSTPSTKCEMCELPRPGDGHSPAKPVPPSPVTGFVVGPVDLPRQDLDFTRQKAMKEDGLKLIQHIREGDKKGVSPEVVYAALSVSRESNVNPCDWLKSELPHLLDEICAVAASVQQDYKTGHSGPRGERLLNPVGQSGDGQPSRVEAKQAWVAAGGDTEKAVQLLLRNRRAKVRELCSLGFTDEAACEDALRQSGGEVQGALCLLQRPLLEDFRQRVWSELPLADLNPKHPDREWLCRRLLALYDLPSWGRCELVLSLLLEPGAKYSLEDVVQAAKDSQDREAIKRRLKKECLICMDEFPQTKMKSLTYCQCSVCVDCFQQHFTIAVKDKHIRDMVCPNCSEPDINDHERLGMYFTFLDIQLKDCLEENVYNLFVKKLTEHTLIRDPNFRWCTNCSYGFIYEGNELKVTCEQCRKSFCNKCKKPWEDQHAGLTCEEFQTWKRENDPEYQKQGLAGYLQDNGITCPYCKFQYALSKGGCMHFSCSQCTYQFCSGCNNPFHTTACSEECRFNGLHAHHPRDCLFYMRDWEPERLQALLQRKDVEFNIEPPHGAEAGQCGVIEVKEEGNQQIDSACGGQAQPGQAGLCLKHYREYLVSLINDHSIDPASLYDEHELIVACQRYRVDVAREEAEEDEPYRARLMEKLMNEVPLGEKVPRKK</sequence>
<dbReference type="InterPro" id="IPR002867">
    <property type="entry name" value="IBR_dom"/>
</dbReference>
<dbReference type="GO" id="GO:0097039">
    <property type="term" value="P:protein linear polyubiquitination"/>
    <property type="evidence" value="ECO:0007669"/>
    <property type="project" value="TreeGrafter"/>
</dbReference>
<feature type="domain" description="RanBP2-type" evidence="11">
    <location>
        <begin position="175"/>
        <end position="204"/>
    </location>
</feature>
<keyword evidence="14" id="KW-1185">Reference proteome</keyword>
<evidence type="ECO:0000259" key="12">
    <source>
        <dbReference type="PROSITE" id="PS51873"/>
    </source>
</evidence>
<dbReference type="PROSITE" id="PS51873">
    <property type="entry name" value="TRIAD"/>
    <property type="match status" value="1"/>
</dbReference>
<reference evidence="13" key="1">
    <citation type="journal article" date="2023" name="Science">
        <title>Genome structures resolve the early diversification of teleost fishes.</title>
        <authorList>
            <person name="Parey E."/>
            <person name="Louis A."/>
            <person name="Montfort J."/>
            <person name="Bouchez O."/>
            <person name="Roques C."/>
            <person name="Iampietro C."/>
            <person name="Lluch J."/>
            <person name="Castinel A."/>
            <person name="Donnadieu C."/>
            <person name="Desvignes T."/>
            <person name="Floi Bucao C."/>
            <person name="Jouanno E."/>
            <person name="Wen M."/>
            <person name="Mejri S."/>
            <person name="Dirks R."/>
            <person name="Jansen H."/>
            <person name="Henkel C."/>
            <person name="Chen W.J."/>
            <person name="Zahm M."/>
            <person name="Cabau C."/>
            <person name="Klopp C."/>
            <person name="Thompson A.W."/>
            <person name="Robinson-Rechavi M."/>
            <person name="Braasch I."/>
            <person name="Lecointre G."/>
            <person name="Bobe J."/>
            <person name="Postlethwait J.H."/>
            <person name="Berthelot C."/>
            <person name="Roest Crollius H."/>
            <person name="Guiguen Y."/>
        </authorList>
    </citation>
    <scope>NUCLEOTIDE SEQUENCE</scope>
    <source>
        <strain evidence="13">WJC10195</strain>
    </source>
</reference>
<dbReference type="Pfam" id="PF18091">
    <property type="entry name" value="E3_UbLigase_RBR"/>
    <property type="match status" value="1"/>
</dbReference>
<evidence type="ECO:0000259" key="10">
    <source>
        <dbReference type="PROSITE" id="PS50089"/>
    </source>
</evidence>
<dbReference type="Pfam" id="PF00641">
    <property type="entry name" value="Zn_ribbon_RanBP"/>
    <property type="match status" value="2"/>
</dbReference>
<dbReference type="CDD" id="cd20337">
    <property type="entry name" value="BRcat_RBR_HOIP"/>
    <property type="match status" value="1"/>
</dbReference>
<feature type="region of interest" description="Disordered" evidence="9">
    <location>
        <begin position="353"/>
        <end position="376"/>
    </location>
</feature>
<dbReference type="GO" id="GO:1990450">
    <property type="term" value="F:linear polyubiquitin binding"/>
    <property type="evidence" value="ECO:0007669"/>
    <property type="project" value="TreeGrafter"/>
</dbReference>
<evidence type="ECO:0000256" key="7">
    <source>
        <dbReference type="ARBA" id="ARBA00022833"/>
    </source>
</evidence>
<dbReference type="InterPro" id="IPR001841">
    <property type="entry name" value="Znf_RING"/>
</dbReference>
<evidence type="ECO:0000256" key="5">
    <source>
        <dbReference type="ARBA" id="ARBA00022771"/>
    </source>
</evidence>
<feature type="domain" description="RanBP2-type" evidence="11">
    <location>
        <begin position="221"/>
        <end position="251"/>
    </location>
</feature>
<dbReference type="Gene3D" id="3.30.40.10">
    <property type="entry name" value="Zinc/RING finger domain, C3HC4 (zinc finger)"/>
    <property type="match status" value="1"/>
</dbReference>
<dbReference type="GO" id="GO:0071797">
    <property type="term" value="C:LUBAC complex"/>
    <property type="evidence" value="ECO:0007669"/>
    <property type="project" value="InterPro"/>
</dbReference>
<evidence type="ECO:0000256" key="2">
    <source>
        <dbReference type="ARBA" id="ARBA00022679"/>
    </source>
</evidence>
<dbReference type="Gene3D" id="6.10.140.1100">
    <property type="match status" value="1"/>
</dbReference>
<dbReference type="InterPro" id="IPR044066">
    <property type="entry name" value="TRIAD_supradom"/>
</dbReference>
<dbReference type="Pfam" id="PF16678">
    <property type="entry name" value="UBA_HOIP"/>
    <property type="match status" value="1"/>
</dbReference>
<accession>A0A9Q1EIW7</accession>
<dbReference type="Pfam" id="PF01485">
    <property type="entry name" value="IBR"/>
    <property type="match status" value="1"/>
</dbReference>
<dbReference type="EMBL" id="JAINUF010000016">
    <property type="protein sequence ID" value="KAJ8339656.1"/>
    <property type="molecule type" value="Genomic_DNA"/>
</dbReference>
<proteinExistence type="inferred from homology"/>
<feature type="domain" description="RING-type" evidence="12">
    <location>
        <begin position="522"/>
        <end position="753"/>
    </location>
</feature>
<dbReference type="InterPro" id="IPR036443">
    <property type="entry name" value="Znf_RanBP2_sf"/>
</dbReference>
<dbReference type="Pfam" id="PF25163">
    <property type="entry name" value="UBA_RNF31"/>
    <property type="match status" value="1"/>
</dbReference>
<dbReference type="PANTHER" id="PTHR16004">
    <property type="entry name" value="RING FINGER PROTEIN 31-RELATED"/>
    <property type="match status" value="1"/>
</dbReference>
<evidence type="ECO:0000313" key="14">
    <source>
        <dbReference type="Proteomes" id="UP001152622"/>
    </source>
</evidence>
<dbReference type="Gene3D" id="1.10.8.10">
    <property type="entry name" value="DNA helicase RuvA subunit, C-terminal domain"/>
    <property type="match status" value="1"/>
</dbReference>
<dbReference type="SUPFAM" id="SSF57850">
    <property type="entry name" value="RING/U-box"/>
    <property type="match status" value="3"/>
</dbReference>
<dbReference type="CDD" id="cd20351">
    <property type="entry name" value="Rcat_RBR_HOIP"/>
    <property type="match status" value="1"/>
</dbReference>
<keyword evidence="7" id="KW-0862">Zinc</keyword>
<evidence type="ECO:0000256" key="3">
    <source>
        <dbReference type="ARBA" id="ARBA00022723"/>
    </source>
</evidence>
<dbReference type="InterPro" id="IPR001876">
    <property type="entry name" value="Znf_RanBP2"/>
</dbReference>
<dbReference type="PANTHER" id="PTHR16004:SF5">
    <property type="entry name" value="E3 UBIQUITIN-PROTEIN LIGASE RNF31"/>
    <property type="match status" value="1"/>
</dbReference>
<dbReference type="OrthoDB" id="9978677at2759"/>
<dbReference type="PROSITE" id="PS50089">
    <property type="entry name" value="ZF_RING_2"/>
    <property type="match status" value="1"/>
</dbReference>
<feature type="domain" description="RanBP2-type" evidence="11">
    <location>
        <begin position="131"/>
        <end position="160"/>
    </location>
</feature>